<keyword evidence="1" id="KW-0732">Signal</keyword>
<evidence type="ECO:0000313" key="2">
    <source>
        <dbReference type="EMBL" id="ACI90375.1"/>
    </source>
</evidence>
<feature type="signal peptide" evidence="1">
    <location>
        <begin position="1"/>
        <end position="15"/>
    </location>
</feature>
<accession>B6S355</accession>
<reference evidence="2" key="1">
    <citation type="submission" date="2008-04" db="EMBL/GenBank/DDBJ databases">
        <title>Hox genes are not clustered in the bdelloid rotifer Philodina roseola.</title>
        <authorList>
            <person name="Mark Welch J.L."/>
            <person name="Mark Welch D.B."/>
        </authorList>
    </citation>
    <scope>NUCLEOTIDE SEQUENCE</scope>
</reference>
<sequence length="170" mass="18937">MAGAIIELGLQLVFAGVQLSAVAYEAHQKSKAKNKSKGSRSLHGSLSDLTPISPQPRAVLISCSAMTFGNECERLVNIAFQTGQNFKGMMSTCSEVSAYIRKELEKHYPDTQFHIVIGENKAFGFCIDDGEYFAEIEQERYRVLIFSSKRNAQTKADHHDANSQMSLIWK</sequence>
<dbReference type="EMBL" id="EU637021">
    <property type="protein sequence ID" value="ACI90375.1"/>
    <property type="molecule type" value="Genomic_DNA"/>
</dbReference>
<proteinExistence type="predicted"/>
<protein>
    <submittedName>
        <fullName evidence="2">Uncharacterized protein</fullName>
    </submittedName>
</protein>
<dbReference type="AlphaFoldDB" id="B6S355"/>
<evidence type="ECO:0000256" key="1">
    <source>
        <dbReference type="SAM" id="SignalP"/>
    </source>
</evidence>
<name>B6S355_PHIRO</name>
<feature type="chain" id="PRO_5012948977" evidence="1">
    <location>
        <begin position="16"/>
        <end position="170"/>
    </location>
</feature>
<organism evidence="2">
    <name type="scientific">Philodina roseola</name>
    <name type="common">Rotifer</name>
    <dbReference type="NCBI Taxonomy" id="96448"/>
    <lineage>
        <taxon>Eukaryota</taxon>
        <taxon>Metazoa</taxon>
        <taxon>Spiralia</taxon>
        <taxon>Gnathifera</taxon>
        <taxon>Rotifera</taxon>
        <taxon>Eurotatoria</taxon>
        <taxon>Bdelloidea</taxon>
        <taxon>Philodinida</taxon>
        <taxon>Philodinidae</taxon>
        <taxon>Philodina</taxon>
    </lineage>
</organism>